<gene>
    <name evidence="1" type="ORF">HC031_18155</name>
</gene>
<dbReference type="Proteomes" id="UP000722989">
    <property type="component" value="Unassembled WGS sequence"/>
</dbReference>
<keyword evidence="2" id="KW-1185">Reference proteome</keyword>
<evidence type="ECO:0000313" key="1">
    <source>
        <dbReference type="EMBL" id="NJC71627.1"/>
    </source>
</evidence>
<comment type="caution">
    <text evidence="1">The sequence shown here is derived from an EMBL/GenBank/DDBJ whole genome shotgun (WGS) entry which is preliminary data.</text>
</comment>
<name>A0ABX0XZW8_9ACTN</name>
<dbReference type="RefSeq" id="WP_167926527.1">
    <property type="nucleotide sequence ID" value="NZ_JAATVY010000012.1"/>
</dbReference>
<dbReference type="EMBL" id="JAATVY010000012">
    <property type="protein sequence ID" value="NJC71627.1"/>
    <property type="molecule type" value="Genomic_DNA"/>
</dbReference>
<organism evidence="1 2">
    <name type="scientific">Planosporangium thailandense</name>
    <dbReference type="NCBI Taxonomy" id="765197"/>
    <lineage>
        <taxon>Bacteria</taxon>
        <taxon>Bacillati</taxon>
        <taxon>Actinomycetota</taxon>
        <taxon>Actinomycetes</taxon>
        <taxon>Micromonosporales</taxon>
        <taxon>Micromonosporaceae</taxon>
        <taxon>Planosporangium</taxon>
    </lineage>
</organism>
<sequence length="86" mass="9324">MAAGQEEPGGPRVWFGGGVCFGVVEDVDDGLAIDVLVMHDPNGQRPTFTGRFLDDESAPYEFSYMTVDARMSVLADAAAWWRQLAG</sequence>
<accession>A0ABX0XZW8</accession>
<evidence type="ECO:0000313" key="2">
    <source>
        <dbReference type="Proteomes" id="UP000722989"/>
    </source>
</evidence>
<protein>
    <submittedName>
        <fullName evidence="1">Uncharacterized protein</fullName>
    </submittedName>
</protein>
<reference evidence="1 2" key="1">
    <citation type="submission" date="2020-03" db="EMBL/GenBank/DDBJ databases">
        <title>WGS of the type strain of Planosporangium spp.</title>
        <authorList>
            <person name="Thawai C."/>
        </authorList>
    </citation>
    <scope>NUCLEOTIDE SEQUENCE [LARGE SCALE GENOMIC DNA]</scope>
    <source>
        <strain evidence="1 2">TBRC 5610</strain>
    </source>
</reference>
<proteinExistence type="predicted"/>